<accession>A0ACC2SIE1</accession>
<gene>
    <name evidence="1" type="ORF">DSO57_1015244</name>
</gene>
<sequence length="165" mass="18818">MTSSLRGCPWCMALYTAMMVFPQPYWRSYKPYVSDSKGGDKDKPPQYFQTTKGQKVLKKVAVFYSQVPMPCVVPNPNESIPTAKKAKYHIIPDATWETLMILMEETTDYRKAVAIVGISEKSVHRLQKIYLKTGGTVSIHTVCMSTVYMLIVKINFIARSTHWKV</sequence>
<dbReference type="Proteomes" id="UP001165960">
    <property type="component" value="Unassembled WGS sequence"/>
</dbReference>
<evidence type="ECO:0000313" key="2">
    <source>
        <dbReference type="Proteomes" id="UP001165960"/>
    </source>
</evidence>
<reference evidence="1" key="1">
    <citation type="submission" date="2022-04" db="EMBL/GenBank/DDBJ databases">
        <title>Genome of the entomopathogenic fungus Entomophthora muscae.</title>
        <authorList>
            <person name="Elya C."/>
            <person name="Lovett B.R."/>
            <person name="Lee E."/>
            <person name="Macias A.M."/>
            <person name="Hajek A.E."/>
            <person name="De Bivort B.L."/>
            <person name="Kasson M.T."/>
            <person name="De Fine Licht H.H."/>
            <person name="Stajich J.E."/>
        </authorList>
    </citation>
    <scope>NUCLEOTIDE SEQUENCE</scope>
    <source>
        <strain evidence="1">Berkeley</strain>
    </source>
</reference>
<proteinExistence type="predicted"/>
<protein>
    <submittedName>
        <fullName evidence="1">Uncharacterized protein</fullName>
    </submittedName>
</protein>
<comment type="caution">
    <text evidence="1">The sequence shown here is derived from an EMBL/GenBank/DDBJ whole genome shotgun (WGS) entry which is preliminary data.</text>
</comment>
<dbReference type="EMBL" id="QTSX02005030">
    <property type="protein sequence ID" value="KAJ9062006.1"/>
    <property type="molecule type" value="Genomic_DNA"/>
</dbReference>
<evidence type="ECO:0000313" key="1">
    <source>
        <dbReference type="EMBL" id="KAJ9062006.1"/>
    </source>
</evidence>
<keyword evidence="2" id="KW-1185">Reference proteome</keyword>
<organism evidence="1 2">
    <name type="scientific">Entomophthora muscae</name>
    <dbReference type="NCBI Taxonomy" id="34485"/>
    <lineage>
        <taxon>Eukaryota</taxon>
        <taxon>Fungi</taxon>
        <taxon>Fungi incertae sedis</taxon>
        <taxon>Zoopagomycota</taxon>
        <taxon>Entomophthoromycotina</taxon>
        <taxon>Entomophthoromycetes</taxon>
        <taxon>Entomophthorales</taxon>
        <taxon>Entomophthoraceae</taxon>
        <taxon>Entomophthora</taxon>
    </lineage>
</organism>
<name>A0ACC2SIE1_9FUNG</name>